<dbReference type="PANTHER" id="PTHR13789">
    <property type="entry name" value="MONOOXYGENASE"/>
    <property type="match status" value="1"/>
</dbReference>
<evidence type="ECO:0000256" key="3">
    <source>
        <dbReference type="ARBA" id="ARBA00022827"/>
    </source>
</evidence>
<dbReference type="InterPro" id="IPR036188">
    <property type="entry name" value="FAD/NAD-bd_sf"/>
</dbReference>
<dbReference type="STRING" id="1095630.A0A2J6SF48"/>
<dbReference type="Gene3D" id="3.50.50.60">
    <property type="entry name" value="FAD/NAD(P)-binding domain"/>
    <property type="match status" value="1"/>
</dbReference>
<evidence type="ECO:0000256" key="4">
    <source>
        <dbReference type="ARBA" id="ARBA00023002"/>
    </source>
</evidence>
<keyword evidence="8" id="KW-1185">Reference proteome</keyword>
<reference evidence="7 8" key="1">
    <citation type="submission" date="2016-04" db="EMBL/GenBank/DDBJ databases">
        <title>A degradative enzymes factory behind the ericoid mycorrhizal symbiosis.</title>
        <authorList>
            <consortium name="DOE Joint Genome Institute"/>
            <person name="Martino E."/>
            <person name="Morin E."/>
            <person name="Grelet G."/>
            <person name="Kuo A."/>
            <person name="Kohler A."/>
            <person name="Daghino S."/>
            <person name="Barry K."/>
            <person name="Choi C."/>
            <person name="Cichocki N."/>
            <person name="Clum A."/>
            <person name="Copeland A."/>
            <person name="Hainaut M."/>
            <person name="Haridas S."/>
            <person name="Labutti K."/>
            <person name="Lindquist E."/>
            <person name="Lipzen A."/>
            <person name="Khouja H.-R."/>
            <person name="Murat C."/>
            <person name="Ohm R."/>
            <person name="Olson A."/>
            <person name="Spatafora J."/>
            <person name="Veneault-Fourrey C."/>
            <person name="Henrissat B."/>
            <person name="Grigoriev I."/>
            <person name="Martin F."/>
            <person name="Perotto S."/>
        </authorList>
    </citation>
    <scope>NUCLEOTIDE SEQUENCE [LARGE SCALE GENOMIC DNA]</scope>
    <source>
        <strain evidence="7 8">E</strain>
    </source>
</reference>
<dbReference type="Proteomes" id="UP000235371">
    <property type="component" value="Unassembled WGS sequence"/>
</dbReference>
<keyword evidence="4" id="KW-0560">Oxidoreductase</keyword>
<protein>
    <submittedName>
        <fullName evidence="7">FAD/NAD(P)-binding domain-containing protein</fullName>
    </submittedName>
</protein>
<dbReference type="EMBL" id="KZ613921">
    <property type="protein sequence ID" value="PMD49379.1"/>
    <property type="molecule type" value="Genomic_DNA"/>
</dbReference>
<dbReference type="GeneID" id="36585662"/>
<dbReference type="InterPro" id="IPR002938">
    <property type="entry name" value="FAD-bd"/>
</dbReference>
<evidence type="ECO:0000256" key="2">
    <source>
        <dbReference type="ARBA" id="ARBA00022630"/>
    </source>
</evidence>
<dbReference type="InParanoid" id="A0A2J6SF48"/>
<dbReference type="OrthoDB" id="16820at2759"/>
<evidence type="ECO:0000259" key="6">
    <source>
        <dbReference type="Pfam" id="PF01494"/>
    </source>
</evidence>
<dbReference type="GO" id="GO:0004497">
    <property type="term" value="F:monooxygenase activity"/>
    <property type="evidence" value="ECO:0007669"/>
    <property type="project" value="UniProtKB-KW"/>
</dbReference>
<sequence length="403" mass="45112">MSKSCVIIGGGIAGISAALALTKIGVQCTVYELRAAPSTIGGSINLTPNALRLLEFLEVEVQGCRVDSIEIFSLHTGKLLGELPFRKFGPGLRVLREELLRSLLCATDRKGIKVVYDSKLAAIKDDSEDTTVTAVFANGEEVQTNFILGCDGVHSAVRGQYVESSRRPEYTGVVVAYSVIDGSGIKTHFRSTALNSGRFGSLLTSYFDPDRAKIYVGAVMEIKEENDKQGWRVRGNDRQKTMDEIERRYKNSALPCVDELIKEVKDFVFYPVYKLSPGGIWSRGRVLLLGDAAHGMPPQGESTGLAIEDAVLFARVLECTPQTSVEAIFQLYEKTRRPRIDTAYKEAVARWENVKDRSWFLQKVIEWMMWVYLWYKMGDFEASMSYDVRKEEIAIEAEFEPHS</sequence>
<keyword evidence="5" id="KW-0503">Monooxygenase</keyword>
<dbReference type="PANTHER" id="PTHR13789:SF309">
    <property type="entry name" value="PUTATIVE (AFU_ORTHOLOGUE AFUA_6G14510)-RELATED"/>
    <property type="match status" value="1"/>
</dbReference>
<accession>A0A2J6SF48</accession>
<feature type="domain" description="FAD-binding" evidence="6">
    <location>
        <begin position="6"/>
        <end position="344"/>
    </location>
</feature>
<evidence type="ECO:0000256" key="5">
    <source>
        <dbReference type="ARBA" id="ARBA00023033"/>
    </source>
</evidence>
<name>A0A2J6SF48_9HELO</name>
<keyword evidence="3" id="KW-0274">FAD</keyword>
<keyword evidence="2" id="KW-0285">Flavoprotein</keyword>
<evidence type="ECO:0000256" key="1">
    <source>
        <dbReference type="ARBA" id="ARBA00007992"/>
    </source>
</evidence>
<evidence type="ECO:0000313" key="7">
    <source>
        <dbReference type="EMBL" id="PMD49379.1"/>
    </source>
</evidence>
<proteinExistence type="inferred from homology"/>
<dbReference type="InterPro" id="IPR050493">
    <property type="entry name" value="FAD-dep_Monooxygenase_BioMet"/>
</dbReference>
<dbReference type="PRINTS" id="PR00420">
    <property type="entry name" value="RNGMNOXGNASE"/>
</dbReference>
<dbReference type="SUPFAM" id="SSF51905">
    <property type="entry name" value="FAD/NAD(P)-binding domain"/>
    <property type="match status" value="1"/>
</dbReference>
<evidence type="ECO:0000313" key="8">
    <source>
        <dbReference type="Proteomes" id="UP000235371"/>
    </source>
</evidence>
<organism evidence="7 8">
    <name type="scientific">Hyaloscypha bicolor E</name>
    <dbReference type="NCBI Taxonomy" id="1095630"/>
    <lineage>
        <taxon>Eukaryota</taxon>
        <taxon>Fungi</taxon>
        <taxon>Dikarya</taxon>
        <taxon>Ascomycota</taxon>
        <taxon>Pezizomycotina</taxon>
        <taxon>Leotiomycetes</taxon>
        <taxon>Helotiales</taxon>
        <taxon>Hyaloscyphaceae</taxon>
        <taxon>Hyaloscypha</taxon>
        <taxon>Hyaloscypha bicolor</taxon>
    </lineage>
</organism>
<dbReference type="RefSeq" id="XP_024726283.1">
    <property type="nucleotide sequence ID" value="XM_024877585.1"/>
</dbReference>
<gene>
    <name evidence="7" type="ORF">K444DRAFT_577789</name>
</gene>
<dbReference type="AlphaFoldDB" id="A0A2J6SF48"/>
<dbReference type="Pfam" id="PF01494">
    <property type="entry name" value="FAD_binding_3"/>
    <property type="match status" value="1"/>
</dbReference>
<comment type="similarity">
    <text evidence="1">Belongs to the paxM FAD-dependent monooxygenase family.</text>
</comment>
<dbReference type="GO" id="GO:0071949">
    <property type="term" value="F:FAD binding"/>
    <property type="evidence" value="ECO:0007669"/>
    <property type="project" value="InterPro"/>
</dbReference>